<organism evidence="2 3">
    <name type="scientific">Eumeta variegata</name>
    <name type="common">Bagworm moth</name>
    <name type="synonym">Eumeta japonica</name>
    <dbReference type="NCBI Taxonomy" id="151549"/>
    <lineage>
        <taxon>Eukaryota</taxon>
        <taxon>Metazoa</taxon>
        <taxon>Ecdysozoa</taxon>
        <taxon>Arthropoda</taxon>
        <taxon>Hexapoda</taxon>
        <taxon>Insecta</taxon>
        <taxon>Pterygota</taxon>
        <taxon>Neoptera</taxon>
        <taxon>Endopterygota</taxon>
        <taxon>Lepidoptera</taxon>
        <taxon>Glossata</taxon>
        <taxon>Ditrysia</taxon>
        <taxon>Tineoidea</taxon>
        <taxon>Psychidae</taxon>
        <taxon>Oiketicinae</taxon>
        <taxon>Eumeta</taxon>
    </lineage>
</organism>
<protein>
    <submittedName>
        <fullName evidence="2">Uncharacterized protein</fullName>
    </submittedName>
</protein>
<reference evidence="2 3" key="1">
    <citation type="journal article" date="2019" name="Commun. Biol.">
        <title>The bagworm genome reveals a unique fibroin gene that provides high tensile strength.</title>
        <authorList>
            <person name="Kono N."/>
            <person name="Nakamura H."/>
            <person name="Ohtoshi R."/>
            <person name="Tomita M."/>
            <person name="Numata K."/>
            <person name="Arakawa K."/>
        </authorList>
    </citation>
    <scope>NUCLEOTIDE SEQUENCE [LARGE SCALE GENOMIC DNA]</scope>
</reference>
<accession>A0A4C1WAH1</accession>
<evidence type="ECO:0000313" key="2">
    <source>
        <dbReference type="EMBL" id="GBP47512.1"/>
    </source>
</evidence>
<feature type="region of interest" description="Disordered" evidence="1">
    <location>
        <begin position="28"/>
        <end position="68"/>
    </location>
</feature>
<feature type="compositionally biased region" description="Polar residues" evidence="1">
    <location>
        <begin position="45"/>
        <end position="55"/>
    </location>
</feature>
<dbReference type="Proteomes" id="UP000299102">
    <property type="component" value="Unassembled WGS sequence"/>
</dbReference>
<comment type="caution">
    <text evidence="2">The sequence shown here is derived from an EMBL/GenBank/DDBJ whole genome shotgun (WGS) entry which is preliminary data.</text>
</comment>
<evidence type="ECO:0000256" key="1">
    <source>
        <dbReference type="SAM" id="MobiDB-lite"/>
    </source>
</evidence>
<name>A0A4C1WAH1_EUMVA</name>
<evidence type="ECO:0000313" key="3">
    <source>
        <dbReference type="Proteomes" id="UP000299102"/>
    </source>
</evidence>
<gene>
    <name evidence="2" type="ORF">EVAR_30600_1</name>
</gene>
<sequence>MTERDKSRYTEGSGSFVLLTFITPLQKRPGMSLYGPRGVGGRSDPQLSRTPNAGDQQLDAASERDAEL</sequence>
<dbReference type="EMBL" id="BGZK01000503">
    <property type="protein sequence ID" value="GBP47512.1"/>
    <property type="molecule type" value="Genomic_DNA"/>
</dbReference>
<dbReference type="AlphaFoldDB" id="A0A4C1WAH1"/>
<keyword evidence="3" id="KW-1185">Reference proteome</keyword>
<proteinExistence type="predicted"/>